<comment type="similarity">
    <text evidence="6">Belongs to the protein kinase superfamily. CK1 Ser/Thr protein kinase family.</text>
</comment>
<evidence type="ECO:0000256" key="7">
    <source>
        <dbReference type="PROSITE-ProRule" id="PRU10141"/>
    </source>
</evidence>
<dbReference type="PROSITE" id="PS00107">
    <property type="entry name" value="PROTEIN_KINASE_ATP"/>
    <property type="match status" value="1"/>
</dbReference>
<keyword evidence="4 11" id="KW-0418">Kinase</keyword>
<dbReference type="InterPro" id="IPR017441">
    <property type="entry name" value="Protein_kinase_ATP_BS"/>
</dbReference>
<dbReference type="PROSITE" id="PS50011">
    <property type="entry name" value="PROTEIN_KINASE_DOM"/>
    <property type="match status" value="1"/>
</dbReference>
<dbReference type="AlphaFoldDB" id="A0AAJ7L669"/>
<keyword evidence="1" id="KW-0723">Serine/threonine-protein kinase</keyword>
<dbReference type="GO" id="GO:0004674">
    <property type="term" value="F:protein serine/threonine kinase activity"/>
    <property type="evidence" value="ECO:0007669"/>
    <property type="project" value="UniProtKB-KW"/>
</dbReference>
<dbReference type="InterPro" id="IPR000719">
    <property type="entry name" value="Prot_kinase_dom"/>
</dbReference>
<dbReference type="Pfam" id="PF00069">
    <property type="entry name" value="Pkinase"/>
    <property type="match status" value="1"/>
</dbReference>
<dbReference type="SMART" id="SM00220">
    <property type="entry name" value="S_TKc"/>
    <property type="match status" value="1"/>
</dbReference>
<dbReference type="InterPro" id="IPR047916">
    <property type="entry name" value="TTBK_Asator-like_STKc"/>
</dbReference>
<feature type="compositionally biased region" description="Low complexity" evidence="8">
    <location>
        <begin position="299"/>
        <end position="309"/>
    </location>
</feature>
<evidence type="ECO:0000256" key="4">
    <source>
        <dbReference type="ARBA" id="ARBA00022777"/>
    </source>
</evidence>
<accession>A0AAJ7L669</accession>
<dbReference type="GO" id="GO:0005524">
    <property type="term" value="F:ATP binding"/>
    <property type="evidence" value="ECO:0007669"/>
    <property type="project" value="UniProtKB-UniRule"/>
</dbReference>
<feature type="compositionally biased region" description="Basic and acidic residues" evidence="8">
    <location>
        <begin position="320"/>
        <end position="331"/>
    </location>
</feature>
<keyword evidence="10" id="KW-1185">Reference proteome</keyword>
<evidence type="ECO:0000259" key="9">
    <source>
        <dbReference type="PROSITE" id="PS50011"/>
    </source>
</evidence>
<organism evidence="10 11">
    <name type="scientific">Galendromus occidentalis</name>
    <name type="common">western predatory mite</name>
    <dbReference type="NCBI Taxonomy" id="34638"/>
    <lineage>
        <taxon>Eukaryota</taxon>
        <taxon>Metazoa</taxon>
        <taxon>Ecdysozoa</taxon>
        <taxon>Arthropoda</taxon>
        <taxon>Chelicerata</taxon>
        <taxon>Arachnida</taxon>
        <taxon>Acari</taxon>
        <taxon>Parasitiformes</taxon>
        <taxon>Mesostigmata</taxon>
        <taxon>Gamasina</taxon>
        <taxon>Phytoseioidea</taxon>
        <taxon>Phytoseiidae</taxon>
        <taxon>Typhlodrominae</taxon>
        <taxon>Galendromus</taxon>
    </lineage>
</organism>
<reference evidence="11" key="1">
    <citation type="submission" date="2025-08" db="UniProtKB">
        <authorList>
            <consortium name="RefSeq"/>
        </authorList>
    </citation>
    <scope>IDENTIFICATION</scope>
</reference>
<evidence type="ECO:0000256" key="6">
    <source>
        <dbReference type="ARBA" id="ARBA00061588"/>
    </source>
</evidence>
<dbReference type="Gene3D" id="1.10.510.10">
    <property type="entry name" value="Transferase(Phosphotransferase) domain 1"/>
    <property type="match status" value="1"/>
</dbReference>
<name>A0AAJ7L669_9ACAR</name>
<dbReference type="KEGG" id="goe:108864334"/>
<evidence type="ECO:0000313" key="11">
    <source>
        <dbReference type="RefSeq" id="XP_018495274.1"/>
    </source>
</evidence>
<feature type="domain" description="Protein kinase" evidence="9">
    <location>
        <begin position="20"/>
        <end position="284"/>
    </location>
</feature>
<sequence>MDPSSEISLLENGETLRGRWTINGRIGGGGFGQIYEAFDEVNREFVAVKVEPRNASKPVLRMEVVVLKRLHGSPYSCSYLGCGRTDNINYLVMQMQGKNLSELRRAQPAQKFSVSTSLRLVYEALHCIEAVHAEGFLHRDVKPSNFAIGASSATSRKVFILDFGLARHFIDSQGRLRSPRSSVGFRGTVRYASLNAHREKELGRHDDLISLFYMAVEFLFGSLPWKRLKDKSRVAALKKQYTANCLLGGKFPELESIYNYLEQLNYHTKPNYENVRKALCRCILNNKVRFDDPFDWEQQDQQSSYSSSYFESTDGGVGEGRARGFDSHGNEGKLTNYREPTPSERMLIDENPLNDAE</sequence>
<dbReference type="InterPro" id="IPR011009">
    <property type="entry name" value="Kinase-like_dom_sf"/>
</dbReference>
<dbReference type="GeneID" id="108864334"/>
<proteinExistence type="inferred from homology"/>
<evidence type="ECO:0000256" key="1">
    <source>
        <dbReference type="ARBA" id="ARBA00022527"/>
    </source>
</evidence>
<keyword evidence="5 7" id="KW-0067">ATP-binding</keyword>
<dbReference type="GO" id="GO:0015630">
    <property type="term" value="C:microtubule cytoskeleton"/>
    <property type="evidence" value="ECO:0007669"/>
    <property type="project" value="UniProtKB-ARBA"/>
</dbReference>
<dbReference type="InterPro" id="IPR050235">
    <property type="entry name" value="CK1_Ser-Thr_kinase"/>
</dbReference>
<dbReference type="Proteomes" id="UP000694867">
    <property type="component" value="Unplaced"/>
</dbReference>
<dbReference type="SUPFAM" id="SSF56112">
    <property type="entry name" value="Protein kinase-like (PK-like)"/>
    <property type="match status" value="1"/>
</dbReference>
<gene>
    <name evidence="11" type="primary">LOC108864334</name>
</gene>
<keyword evidence="2" id="KW-0808">Transferase</keyword>
<dbReference type="PANTHER" id="PTHR11909">
    <property type="entry name" value="CASEIN KINASE-RELATED"/>
    <property type="match status" value="1"/>
</dbReference>
<keyword evidence="3 7" id="KW-0547">Nucleotide-binding</keyword>
<dbReference type="RefSeq" id="XP_018495274.1">
    <property type="nucleotide sequence ID" value="XM_018639758.1"/>
</dbReference>
<evidence type="ECO:0000256" key="8">
    <source>
        <dbReference type="SAM" id="MobiDB-lite"/>
    </source>
</evidence>
<dbReference type="FunFam" id="3.30.200.20:FF:000358">
    <property type="entry name" value="Tau tubulin kinase 2b"/>
    <property type="match status" value="1"/>
</dbReference>
<protein>
    <submittedName>
        <fullName evidence="11">Tau-tubulin kinase 2</fullName>
    </submittedName>
</protein>
<feature type="binding site" evidence="7">
    <location>
        <position position="49"/>
    </location>
    <ligand>
        <name>ATP</name>
        <dbReference type="ChEBI" id="CHEBI:30616"/>
    </ligand>
</feature>
<evidence type="ECO:0000256" key="5">
    <source>
        <dbReference type="ARBA" id="ARBA00022840"/>
    </source>
</evidence>
<evidence type="ECO:0000313" key="10">
    <source>
        <dbReference type="Proteomes" id="UP000694867"/>
    </source>
</evidence>
<evidence type="ECO:0000256" key="2">
    <source>
        <dbReference type="ARBA" id="ARBA00022679"/>
    </source>
</evidence>
<evidence type="ECO:0000256" key="3">
    <source>
        <dbReference type="ARBA" id="ARBA00022741"/>
    </source>
</evidence>
<feature type="region of interest" description="Disordered" evidence="8">
    <location>
        <begin position="299"/>
        <end position="357"/>
    </location>
</feature>
<dbReference type="CDD" id="cd14017">
    <property type="entry name" value="STKc_TTBK"/>
    <property type="match status" value="1"/>
</dbReference>